<protein>
    <submittedName>
        <fullName evidence="2">Uncharacterized protein</fullName>
    </submittedName>
</protein>
<feature type="region of interest" description="Disordered" evidence="1">
    <location>
        <begin position="362"/>
        <end position="386"/>
    </location>
</feature>
<evidence type="ECO:0000313" key="2">
    <source>
        <dbReference type="EMBL" id="CAG2201274.1"/>
    </source>
</evidence>
<feature type="compositionally biased region" description="Low complexity" evidence="1">
    <location>
        <begin position="362"/>
        <end position="374"/>
    </location>
</feature>
<dbReference type="EMBL" id="CAJPWZ010000838">
    <property type="protein sequence ID" value="CAG2201274.1"/>
    <property type="molecule type" value="Genomic_DNA"/>
</dbReference>
<proteinExistence type="predicted"/>
<dbReference type="Proteomes" id="UP000683360">
    <property type="component" value="Unassembled WGS sequence"/>
</dbReference>
<reference evidence="2" key="1">
    <citation type="submission" date="2021-03" db="EMBL/GenBank/DDBJ databases">
        <authorList>
            <person name="Bekaert M."/>
        </authorList>
    </citation>
    <scope>NUCLEOTIDE SEQUENCE</scope>
</reference>
<feature type="compositionally biased region" description="Polar residues" evidence="1">
    <location>
        <begin position="540"/>
        <end position="555"/>
    </location>
</feature>
<sequence length="1124" mass="125459">MIVTKITSHPVGLNTHQQFQSRSHHYEHSFVGVANIDTNTVSPKIATIAKRNPALMRILKRQKSPTRESYILLRTAFKPSSPFMSFQKHFSGMNDIFRTFNLEQSPFIRSKNLPNQQIKTFIRQKSVSSMNKDTHHLPTDTNSKKIIDRYQIKDVHWYGPKLQKTDKMSQQTQRETSNKYILPLTTNSQSIGTKYYSEVKKSSPVDNQYYSEVKSAPVDKQYHTSVNNSPQGFERSFTNTKQEQFASQGTSANSYGNSGMWKNRGTSGFVDRFTPKNNNDGYGVSRIQRPNKVIHHGSSNDMKHSGKIPNYTQKKEYNTKNSYLISGKKNVDIGYTEPTISKSANMANTQIQSHTKINSLDLSSNLNDHSQNDNYGGDSRYFQHGRDDDVSIDHRRQSNQNSGITKHIQHQTIRRNGIENGMDSKQIQQSKQNVGGAEYVQQSIRSNDQGYDRAGRGIAQQTIQHDGQRHNVASSGIQELQQAESRLFNHQSNQNVVRNNMEESANNQFSRDSGSQTNYIQQKAQADGHSYGAINKQQLKQTGEQSDHMQQTTKTGDNHYGSIDLPQTTDIVDGSPGYIHQNRGSNYGNTNDGVQLSKPQFYTATNNYGGSKEGVQKSTTDGNAEYQRTPTQTGGATTNYALTNSEFLQAITGGTDAWYAPRNTQIDGNKYGPSNARISKTKETVKDIGYVRPTVNSAANSHGEQNSGLLEQYAENNSLMSDTKQSNAHSDSAGYSNEHQVIRPSALDTFENLQNSGGYDNLGPLKQQLGMSGSALNGNTDGKTFGISQLSQNADTYSTDKLIDTENMQHQSSVNTEKNVDRTFGFSEGIVSYDSKQSKVIENGGQHQFQVQDSYGSSEFMGIENMNGQTELQSVENLGQTSHSQQNLGQTSQVQESSVFKEHKVMHASNVHAPISTKQADNGYITSKHSESTNDYGNSNFEHRIQSSMKAISKDDFSYKQINENSHNGAQMPGAVLKDIVESHEVKRIYGKAIEKVNPTGVYGTKRENVEPIGTYRQTENVNHSGNKYGFNIESTRATEVYSSRMEKSNPTGTYKAKLDKPKQSEVYRLNKNTVKPTVAENIVMKLSSPSTYTAEETNTNRLTSTGSLYQGQVFSAPTMASRY</sequence>
<feature type="compositionally biased region" description="Polar residues" evidence="1">
    <location>
        <begin position="616"/>
        <end position="635"/>
    </location>
</feature>
<evidence type="ECO:0000256" key="1">
    <source>
        <dbReference type="SAM" id="MobiDB-lite"/>
    </source>
</evidence>
<feature type="compositionally biased region" description="Polar residues" evidence="1">
    <location>
        <begin position="239"/>
        <end position="257"/>
    </location>
</feature>
<name>A0A8S3R3C7_MYTED</name>
<dbReference type="AlphaFoldDB" id="A0A8S3R3C7"/>
<feature type="region of interest" description="Disordered" evidence="1">
    <location>
        <begin position="607"/>
        <end position="635"/>
    </location>
</feature>
<evidence type="ECO:0000313" key="3">
    <source>
        <dbReference type="Proteomes" id="UP000683360"/>
    </source>
</evidence>
<keyword evidence="3" id="KW-1185">Reference proteome</keyword>
<gene>
    <name evidence="2" type="ORF">MEDL_15903</name>
</gene>
<accession>A0A8S3R3C7</accession>
<dbReference type="OrthoDB" id="10393736at2759"/>
<organism evidence="2 3">
    <name type="scientific">Mytilus edulis</name>
    <name type="common">Blue mussel</name>
    <dbReference type="NCBI Taxonomy" id="6550"/>
    <lineage>
        <taxon>Eukaryota</taxon>
        <taxon>Metazoa</taxon>
        <taxon>Spiralia</taxon>
        <taxon>Lophotrochozoa</taxon>
        <taxon>Mollusca</taxon>
        <taxon>Bivalvia</taxon>
        <taxon>Autobranchia</taxon>
        <taxon>Pteriomorphia</taxon>
        <taxon>Mytilida</taxon>
        <taxon>Mytiloidea</taxon>
        <taxon>Mytilidae</taxon>
        <taxon>Mytilinae</taxon>
        <taxon>Mytilus</taxon>
    </lineage>
</organism>
<feature type="region of interest" description="Disordered" evidence="1">
    <location>
        <begin position="239"/>
        <end position="259"/>
    </location>
</feature>
<feature type="region of interest" description="Disordered" evidence="1">
    <location>
        <begin position="540"/>
        <end position="561"/>
    </location>
</feature>
<comment type="caution">
    <text evidence="2">The sequence shown here is derived from an EMBL/GenBank/DDBJ whole genome shotgun (WGS) entry which is preliminary data.</text>
</comment>